<dbReference type="PROSITE" id="PS00409">
    <property type="entry name" value="PROKAR_NTER_METHYL"/>
    <property type="match status" value="1"/>
</dbReference>
<dbReference type="InterPro" id="IPR032092">
    <property type="entry name" value="PilW"/>
</dbReference>
<reference evidence="2 3" key="1">
    <citation type="submission" date="2018-04" db="EMBL/GenBank/DDBJ databases">
        <title>Genomic Encyclopedia of Archaeal and Bacterial Type Strains, Phase II (KMG-II): from individual species to whole genera.</title>
        <authorList>
            <person name="Goeker M."/>
        </authorList>
    </citation>
    <scope>NUCLEOTIDE SEQUENCE [LARGE SCALE GENOMIC DNA]</scope>
    <source>
        <strain evidence="2 3">DSM 5822</strain>
    </source>
</reference>
<evidence type="ECO:0000313" key="2">
    <source>
        <dbReference type="EMBL" id="PTQ90679.1"/>
    </source>
</evidence>
<dbReference type="RefSeq" id="WP_107864529.1">
    <property type="nucleotide sequence ID" value="NZ_QAON01000002.1"/>
</dbReference>
<accession>A0A2T5J2D4</accession>
<keyword evidence="1" id="KW-0812">Transmembrane</keyword>
<organism evidence="2 3">
    <name type="scientific">Agitococcus lubricus</name>
    <dbReference type="NCBI Taxonomy" id="1077255"/>
    <lineage>
        <taxon>Bacteria</taxon>
        <taxon>Pseudomonadati</taxon>
        <taxon>Pseudomonadota</taxon>
        <taxon>Gammaproteobacteria</taxon>
        <taxon>Moraxellales</taxon>
        <taxon>Moraxellaceae</taxon>
        <taxon>Agitococcus</taxon>
    </lineage>
</organism>
<dbReference type="GO" id="GO:0043683">
    <property type="term" value="P:type IV pilus assembly"/>
    <property type="evidence" value="ECO:0007669"/>
    <property type="project" value="InterPro"/>
</dbReference>
<sequence length="291" mass="31049">MSTIFKKNHGFTLVELMLSMTLGLVIVLAATQLFVTNQQSFALQRGLGDINENSRLGTGFIMRSVQGAQYIPAIMDTQYRTRWTGIVTNTTELPTATAAQITGDGLSAVGIATNSDQLVVQRYADNQARDCEGNNVAGGRYIVERFFLRADPLTGVASALACDAGSHDGGTLTNYGDNGVILLPAVDNFQILLGVATVGATNAAVVQRYVTPTQYAALGNPQILAVKMALMITSLDQTGGLGQPAVPQPVAVLNQNITPPRDSRIRRVYENTVLLRNVAQFCDPADASQIC</sequence>
<dbReference type="AlphaFoldDB" id="A0A2T5J2D4"/>
<gene>
    <name evidence="2" type="ORF">C8N29_10279</name>
</gene>
<keyword evidence="1" id="KW-1133">Transmembrane helix</keyword>
<dbReference type="InterPro" id="IPR012902">
    <property type="entry name" value="N_methyl_site"/>
</dbReference>
<dbReference type="Proteomes" id="UP000244223">
    <property type="component" value="Unassembled WGS sequence"/>
</dbReference>
<evidence type="ECO:0000313" key="3">
    <source>
        <dbReference type="Proteomes" id="UP000244223"/>
    </source>
</evidence>
<keyword evidence="1" id="KW-0472">Membrane</keyword>
<comment type="caution">
    <text evidence="2">The sequence shown here is derived from an EMBL/GenBank/DDBJ whole genome shotgun (WGS) entry which is preliminary data.</text>
</comment>
<dbReference type="Pfam" id="PF16074">
    <property type="entry name" value="PilW"/>
    <property type="match status" value="1"/>
</dbReference>
<evidence type="ECO:0000256" key="1">
    <source>
        <dbReference type="SAM" id="Phobius"/>
    </source>
</evidence>
<protein>
    <submittedName>
        <fullName evidence="2">Type IV pilus assembly protein PilW</fullName>
    </submittedName>
</protein>
<dbReference type="EMBL" id="QAON01000002">
    <property type="protein sequence ID" value="PTQ90679.1"/>
    <property type="molecule type" value="Genomic_DNA"/>
</dbReference>
<dbReference type="OrthoDB" id="6712892at2"/>
<proteinExistence type="predicted"/>
<dbReference type="NCBIfam" id="TIGR02532">
    <property type="entry name" value="IV_pilin_GFxxxE"/>
    <property type="match status" value="1"/>
</dbReference>
<feature type="transmembrane region" description="Helical" evidence="1">
    <location>
        <begin position="12"/>
        <end position="35"/>
    </location>
</feature>
<keyword evidence="3" id="KW-1185">Reference proteome</keyword>
<name>A0A2T5J2D4_9GAMM</name>
<dbReference type="Pfam" id="PF07963">
    <property type="entry name" value="N_methyl"/>
    <property type="match status" value="1"/>
</dbReference>